<dbReference type="GO" id="GO:0005524">
    <property type="term" value="F:ATP binding"/>
    <property type="evidence" value="ECO:0007669"/>
    <property type="project" value="UniProtKB-KW"/>
</dbReference>
<sequence length="675" mass="78677">MKINSSKTLSQLILLVMVFTIGLLSLIFLHLFFQKLVNGLSQKSENLKSKIYIGRYIVTDLYKIRSDFYELATTATNERGRELIKKRISKRTDEIKQSLHILKNGGTFQRVIRLNIAGQSFTTETITYKKYENSISLESIDLLPKLIKFEKMIEDMITLLKKQDIYKEQNNINKYLDLNNEIKSYYKRTPSFFIRITENANRLLYEGSKELESLQKELKKQEDYYVKLEIILVLTIFTLVFIIAFAIALQINKNTKNLERQSKSNRGVLDAQKNIVIVSNGEKMIDANKSLVDFFKNYNSFNEFKSKHLCICDFFQDINKENYLLNKDYDGLKWFEYIINNPKLPHKVAMRRDVASSISHFSISAVKKILDENTFIIIVVLTDITEEVKNQEVLKLLNENLEDLVTQKTKELQELNENLEEKIKKEVEDNRKKDKTLIQQSRYAALGEMIGNIAHQWRQPLSAISSTVTSMQLQRELNLATNDDIDKSYSSILRNISFLNQTIEDFRGFFRQDKKAIEFNILEIYRNSMTIINATYKNNAILIIDDVKESEYRALGFPNELTQVFLNILNNAKDILIEKKETQRLVKIHISQTLNHNIIEITDNGGGVEKEIKDKIFDPYFTTKHKSQGTGIGLYMCKEIIEKNLKGSLSIENRSFDYQNEKQYGACFIIKLPKY</sequence>
<dbReference type="PANTHER" id="PTHR43065:SF10">
    <property type="entry name" value="PEROXIDE STRESS-ACTIVATED HISTIDINE KINASE MAK3"/>
    <property type="match status" value="1"/>
</dbReference>
<keyword evidence="8" id="KW-0902">Two-component regulatory system</keyword>
<reference evidence="9 10" key="1">
    <citation type="submission" date="2019-09" db="EMBL/GenBank/DDBJ databases">
        <title>Complete genome sequencing of four Arcobacter species reveals a diverse suite of mobile elements.</title>
        <authorList>
            <person name="Miller W.G."/>
            <person name="Yee E."/>
            <person name="Bono J.L."/>
        </authorList>
    </citation>
    <scope>NUCLEOTIDE SEQUENCE [LARGE SCALE GENOMIC DNA]</scope>
    <source>
        <strain evidence="9 10">LMG 26638</strain>
    </source>
</reference>
<keyword evidence="10" id="KW-1185">Reference proteome</keyword>
<dbReference type="KEGG" id="apai:APAC_0665"/>
<organism evidence="9 10">
    <name type="scientific">Malaciobacter pacificus</name>
    <dbReference type="NCBI Taxonomy" id="1080223"/>
    <lineage>
        <taxon>Bacteria</taxon>
        <taxon>Pseudomonadati</taxon>
        <taxon>Campylobacterota</taxon>
        <taxon>Epsilonproteobacteria</taxon>
        <taxon>Campylobacterales</taxon>
        <taxon>Arcobacteraceae</taxon>
        <taxon>Malaciobacter</taxon>
    </lineage>
</organism>
<evidence type="ECO:0000256" key="8">
    <source>
        <dbReference type="ARBA" id="ARBA00023012"/>
    </source>
</evidence>
<dbReference type="InterPro" id="IPR036890">
    <property type="entry name" value="HATPase_C_sf"/>
</dbReference>
<keyword evidence="6 9" id="KW-0418">Kinase</keyword>
<dbReference type="InterPro" id="IPR004358">
    <property type="entry name" value="Sig_transdc_His_kin-like_C"/>
</dbReference>
<evidence type="ECO:0000256" key="7">
    <source>
        <dbReference type="ARBA" id="ARBA00022840"/>
    </source>
</evidence>
<dbReference type="SUPFAM" id="SSF47384">
    <property type="entry name" value="Homodimeric domain of signal transducing histidine kinase"/>
    <property type="match status" value="1"/>
</dbReference>
<proteinExistence type="predicted"/>
<reference evidence="10" key="2">
    <citation type="submission" date="2019-09" db="EMBL/GenBank/DDBJ databases">
        <title>Complete genome sequencing of four Arcobacter species reveals a diverse suite of mobile elements.</title>
        <authorList>
            <person name="On S.L.W."/>
            <person name="Miller W.G."/>
            <person name="Biggs P."/>
            <person name="Cornelius A."/>
            <person name="Vandamme P."/>
        </authorList>
    </citation>
    <scope>NUCLEOTIDE SEQUENCE [LARGE SCALE GENOMIC DNA]</scope>
    <source>
        <strain evidence="10">LMG 26638</strain>
    </source>
</reference>
<protein>
    <recommendedName>
        <fullName evidence="2">histidine kinase</fullName>
        <ecNumber evidence="2">2.7.13.3</ecNumber>
    </recommendedName>
</protein>
<dbReference type="AlphaFoldDB" id="A0A5C2HC10"/>
<gene>
    <name evidence="9" type="ORF">APAC_0665</name>
</gene>
<evidence type="ECO:0000256" key="2">
    <source>
        <dbReference type="ARBA" id="ARBA00012438"/>
    </source>
</evidence>
<dbReference type="InterPro" id="IPR036097">
    <property type="entry name" value="HisK_dim/P_sf"/>
</dbReference>
<evidence type="ECO:0000256" key="5">
    <source>
        <dbReference type="ARBA" id="ARBA00022741"/>
    </source>
</evidence>
<dbReference type="InterPro" id="IPR003594">
    <property type="entry name" value="HATPase_dom"/>
</dbReference>
<evidence type="ECO:0000313" key="10">
    <source>
        <dbReference type="Proteomes" id="UP000322726"/>
    </source>
</evidence>
<dbReference type="EMBL" id="CP035928">
    <property type="protein sequence ID" value="QEP33812.1"/>
    <property type="molecule type" value="Genomic_DNA"/>
</dbReference>
<dbReference type="OrthoDB" id="9772835at2"/>
<keyword evidence="5" id="KW-0547">Nucleotide-binding</keyword>
<dbReference type="Gene3D" id="3.30.565.10">
    <property type="entry name" value="Histidine kinase-like ATPase, C-terminal domain"/>
    <property type="match status" value="1"/>
</dbReference>
<dbReference type="CDD" id="cd00082">
    <property type="entry name" value="HisKA"/>
    <property type="match status" value="1"/>
</dbReference>
<dbReference type="PRINTS" id="PR00344">
    <property type="entry name" value="BCTRLSENSOR"/>
</dbReference>
<dbReference type="Gene3D" id="1.10.287.130">
    <property type="match status" value="1"/>
</dbReference>
<dbReference type="EC" id="2.7.13.3" evidence="2"/>
<dbReference type="PROSITE" id="PS50109">
    <property type="entry name" value="HIS_KIN"/>
    <property type="match status" value="1"/>
</dbReference>
<dbReference type="InterPro" id="IPR005467">
    <property type="entry name" value="His_kinase_dom"/>
</dbReference>
<keyword evidence="7" id="KW-0067">ATP-binding</keyword>
<dbReference type="PANTHER" id="PTHR43065">
    <property type="entry name" value="SENSOR HISTIDINE KINASE"/>
    <property type="match status" value="1"/>
</dbReference>
<dbReference type="SMART" id="SM00387">
    <property type="entry name" value="HATPase_c"/>
    <property type="match status" value="1"/>
</dbReference>
<evidence type="ECO:0000256" key="6">
    <source>
        <dbReference type="ARBA" id="ARBA00022777"/>
    </source>
</evidence>
<keyword evidence="3" id="KW-0597">Phosphoprotein</keyword>
<evidence type="ECO:0000256" key="4">
    <source>
        <dbReference type="ARBA" id="ARBA00022679"/>
    </source>
</evidence>
<comment type="catalytic activity">
    <reaction evidence="1">
        <text>ATP + protein L-histidine = ADP + protein N-phospho-L-histidine.</text>
        <dbReference type="EC" id="2.7.13.3"/>
    </reaction>
</comment>
<keyword evidence="4" id="KW-0808">Transferase</keyword>
<dbReference type="RefSeq" id="WP_130232768.1">
    <property type="nucleotide sequence ID" value="NZ_BMEF01000004.1"/>
</dbReference>
<accession>A0A5C2HC10</accession>
<evidence type="ECO:0000256" key="1">
    <source>
        <dbReference type="ARBA" id="ARBA00000085"/>
    </source>
</evidence>
<dbReference type="Proteomes" id="UP000322726">
    <property type="component" value="Chromosome"/>
</dbReference>
<evidence type="ECO:0000256" key="3">
    <source>
        <dbReference type="ARBA" id="ARBA00022553"/>
    </source>
</evidence>
<name>A0A5C2HC10_9BACT</name>
<dbReference type="InterPro" id="IPR003661">
    <property type="entry name" value="HisK_dim/P_dom"/>
</dbReference>
<dbReference type="Pfam" id="PF02518">
    <property type="entry name" value="HATPase_c"/>
    <property type="match status" value="1"/>
</dbReference>
<evidence type="ECO:0000313" key="9">
    <source>
        <dbReference type="EMBL" id="QEP33812.1"/>
    </source>
</evidence>
<reference evidence="9 10" key="3">
    <citation type="submission" date="2019-09" db="EMBL/GenBank/DDBJ databases">
        <title>Taxonomic note: a critical rebuttal of the proposed division of the genus Arcobacter into six genera, emended descriptions of Arcobacter anaerophilus and the genus Arcobacter, and an assessment of genus-level boundaries for Epsilonproteobacteria using in silico genomic comparator tools.</title>
        <authorList>
            <person name="On S.L.W."/>
            <person name="Miller W.G."/>
            <person name="Biggs P."/>
            <person name="Cornelius A."/>
            <person name="Vandamme P."/>
        </authorList>
    </citation>
    <scope>NUCLEOTIDE SEQUENCE [LARGE SCALE GENOMIC DNA]</scope>
    <source>
        <strain evidence="9 10">LMG 26638</strain>
    </source>
</reference>
<dbReference type="GO" id="GO:0000155">
    <property type="term" value="F:phosphorelay sensor kinase activity"/>
    <property type="evidence" value="ECO:0007669"/>
    <property type="project" value="InterPro"/>
</dbReference>
<dbReference type="SUPFAM" id="SSF55874">
    <property type="entry name" value="ATPase domain of HSP90 chaperone/DNA topoisomerase II/histidine kinase"/>
    <property type="match status" value="1"/>
</dbReference>